<dbReference type="EMBL" id="HE797034">
    <property type="protein sequence ID" value="CCM01488.1"/>
    <property type="molecule type" value="Genomic_DNA"/>
</dbReference>
<dbReference type="PANTHER" id="PTHR13383:SF11">
    <property type="entry name" value="RIBONUCLEASE H2 SUBUNIT B"/>
    <property type="match status" value="1"/>
</dbReference>
<evidence type="ECO:0000313" key="10">
    <source>
        <dbReference type="Proteomes" id="UP000006352"/>
    </source>
</evidence>
<dbReference type="OrthoDB" id="29098at2759"/>
<dbReference type="PANTHER" id="PTHR13383">
    <property type="entry name" value="RIBONUCLEASE H2 SUBUNIT B"/>
    <property type="match status" value="1"/>
</dbReference>
<name>J4G5T8_9APHY</name>
<evidence type="ECO:0000256" key="4">
    <source>
        <dbReference type="ARBA" id="ARBA00024778"/>
    </source>
</evidence>
<evidence type="ECO:0000259" key="8">
    <source>
        <dbReference type="Pfam" id="PF17745"/>
    </source>
</evidence>
<evidence type="ECO:0000313" key="9">
    <source>
        <dbReference type="EMBL" id="CCM01488.1"/>
    </source>
</evidence>
<dbReference type="Pfam" id="PF09468">
    <property type="entry name" value="RNase_H2-Ydr279"/>
    <property type="match status" value="1"/>
</dbReference>
<dbReference type="GeneID" id="24096399"/>
<dbReference type="HOGENOM" id="CLU_058486_0_0_1"/>
<feature type="region of interest" description="Disordered" evidence="6">
    <location>
        <begin position="271"/>
        <end position="310"/>
    </location>
</feature>
<organism evidence="9 10">
    <name type="scientific">Fibroporia radiculosa</name>
    <dbReference type="NCBI Taxonomy" id="599839"/>
    <lineage>
        <taxon>Eukaryota</taxon>
        <taxon>Fungi</taxon>
        <taxon>Dikarya</taxon>
        <taxon>Basidiomycota</taxon>
        <taxon>Agaricomycotina</taxon>
        <taxon>Agaricomycetes</taxon>
        <taxon>Polyporales</taxon>
        <taxon>Fibroporiaceae</taxon>
        <taxon>Fibroporia</taxon>
    </lineage>
</organism>
<comment type="subcellular location">
    <subcellularLocation>
        <location evidence="1">Nucleus</location>
    </subcellularLocation>
</comment>
<dbReference type="RefSeq" id="XP_012180771.1">
    <property type="nucleotide sequence ID" value="XM_012325381.1"/>
</dbReference>
<evidence type="ECO:0000259" key="7">
    <source>
        <dbReference type="Pfam" id="PF09468"/>
    </source>
</evidence>
<evidence type="ECO:0000256" key="5">
    <source>
        <dbReference type="ARBA" id="ARBA00033464"/>
    </source>
</evidence>
<dbReference type="CDD" id="cd09270">
    <property type="entry name" value="RNase_H2-B"/>
    <property type="match status" value="1"/>
</dbReference>
<dbReference type="AlphaFoldDB" id="J4G5T8"/>
<dbReference type="Gene3D" id="2.20.25.530">
    <property type="match status" value="1"/>
</dbReference>
<dbReference type="InterPro" id="IPR041195">
    <property type="entry name" value="Rnh202_N"/>
</dbReference>
<protein>
    <recommendedName>
        <fullName evidence="2">Ribonuclease H2 subunit B</fullName>
    </recommendedName>
    <alternativeName>
        <fullName evidence="5">Ribonuclease HI subunit B</fullName>
    </alternativeName>
</protein>
<dbReference type="GO" id="GO:0006401">
    <property type="term" value="P:RNA catabolic process"/>
    <property type="evidence" value="ECO:0007669"/>
    <property type="project" value="TreeGrafter"/>
</dbReference>
<accession>J4G5T8</accession>
<evidence type="ECO:0000256" key="6">
    <source>
        <dbReference type="SAM" id="MobiDB-lite"/>
    </source>
</evidence>
<proteinExistence type="predicted"/>
<dbReference type="Gene3D" id="1.10.20.120">
    <property type="match status" value="1"/>
</dbReference>
<feature type="domain" description="Ribonuclease H2 subunit B wHTH" evidence="7">
    <location>
        <begin position="98"/>
        <end position="247"/>
    </location>
</feature>
<keyword evidence="10" id="KW-1185">Reference proteome</keyword>
<dbReference type="GO" id="GO:0005654">
    <property type="term" value="C:nucleoplasm"/>
    <property type="evidence" value="ECO:0007669"/>
    <property type="project" value="TreeGrafter"/>
</dbReference>
<sequence>MSSRVIVLPDDILHTVTDRVNEKVDETVENDPHFLRLPHPRTGIPALFVIHDCQHRSKPSILEVQTISPPNARSWFMPEGQIVDDGQLFLMTPIDPAFLLIAILNSCTESAENFRPAEDLLEDATIRTFGSWDTNKLHDQSMMHGIHALITFTGTHQAMRRICEVKEVTADITVFRYSPRKVLDYLRTKVARLAKPDICEKSRTLVRIMAKDGIMEDGKEHLLESARTRAACELISQYIPEDIFTTLLESYDFAELDTHLQMMRDDLAAQAAHDSNETKTRKGKASKAANNDADKKRKAQTKASNGVEKLKKVNVKGMAKISSFFQKPTN</sequence>
<dbReference type="STRING" id="599839.J4G5T8"/>
<evidence type="ECO:0000256" key="3">
    <source>
        <dbReference type="ARBA" id="ARBA00023242"/>
    </source>
</evidence>
<dbReference type="GO" id="GO:0032299">
    <property type="term" value="C:ribonuclease H2 complex"/>
    <property type="evidence" value="ECO:0007669"/>
    <property type="project" value="InterPro"/>
</dbReference>
<comment type="function">
    <text evidence="4">Non catalytic subunit of RNase H2, an endonuclease that specifically degrades the RNA of RNA:DNA hybrids. Participates in DNA replication, possibly by mediating the removal of lagging-strand Okazaki fragment RNA primers during DNA replication. Mediates the excision of single ribonucleotides from DNA:RNA duplexes.</text>
</comment>
<evidence type="ECO:0000256" key="2">
    <source>
        <dbReference type="ARBA" id="ARBA00019062"/>
    </source>
</evidence>
<dbReference type="InterPro" id="IPR019024">
    <property type="entry name" value="RNase_H2_suB_wHTH"/>
</dbReference>
<dbReference type="FunCoup" id="J4G5T8">
    <property type="interactions" value="45"/>
</dbReference>
<dbReference type="InParanoid" id="J4G5T8"/>
<dbReference type="Pfam" id="PF17745">
    <property type="entry name" value="Ydr279_N"/>
    <property type="match status" value="1"/>
</dbReference>
<feature type="domain" description="Rnh202 triple barrel" evidence="8">
    <location>
        <begin position="29"/>
        <end position="95"/>
    </location>
</feature>
<keyword evidence="3" id="KW-0539">Nucleus</keyword>
<evidence type="ECO:0000256" key="1">
    <source>
        <dbReference type="ARBA" id="ARBA00004123"/>
    </source>
</evidence>
<dbReference type="InterPro" id="IPR040456">
    <property type="entry name" value="RNase_H2_suB"/>
</dbReference>
<gene>
    <name evidence="9" type="ORF">FIBRA_03542</name>
</gene>
<dbReference type="Proteomes" id="UP000006352">
    <property type="component" value="Unassembled WGS sequence"/>
</dbReference>
<reference evidence="9 10" key="1">
    <citation type="journal article" date="2012" name="Appl. Environ. Microbiol.">
        <title>Short-read sequencing for genomic analysis of the brown rot fungus Fibroporia radiculosa.</title>
        <authorList>
            <person name="Tang J.D."/>
            <person name="Perkins A.D."/>
            <person name="Sonstegard T.S."/>
            <person name="Schroeder S.G."/>
            <person name="Burgess S.C."/>
            <person name="Diehl S.V."/>
        </authorList>
    </citation>
    <scope>NUCLEOTIDE SEQUENCE [LARGE SCALE GENOMIC DNA]</scope>
    <source>
        <strain evidence="9 10">TFFH 294</strain>
    </source>
</reference>